<keyword evidence="2" id="KW-0378">Hydrolase</keyword>
<keyword evidence="2" id="KW-0255">Endonuclease</keyword>
<dbReference type="Proteomes" id="UP001500552">
    <property type="component" value="Unassembled WGS sequence"/>
</dbReference>
<proteinExistence type="predicted"/>
<feature type="domain" description="Endonuclease/exonuclease/phosphatase" evidence="1">
    <location>
        <begin position="34"/>
        <end position="346"/>
    </location>
</feature>
<evidence type="ECO:0000313" key="2">
    <source>
        <dbReference type="EMBL" id="GAA4430835.1"/>
    </source>
</evidence>
<organism evidence="2 3">
    <name type="scientific">Pontibacter saemangeumensis</name>
    <dbReference type="NCBI Taxonomy" id="1084525"/>
    <lineage>
        <taxon>Bacteria</taxon>
        <taxon>Pseudomonadati</taxon>
        <taxon>Bacteroidota</taxon>
        <taxon>Cytophagia</taxon>
        <taxon>Cytophagales</taxon>
        <taxon>Hymenobacteraceae</taxon>
        <taxon>Pontibacter</taxon>
    </lineage>
</organism>
<dbReference type="PANTHER" id="PTHR42834:SF1">
    <property type="entry name" value="ENDONUCLEASE_EXONUCLEASE_PHOSPHATASE FAMILY PROTEIN (AFU_ORTHOLOGUE AFUA_3G09210)"/>
    <property type="match status" value="1"/>
</dbReference>
<dbReference type="Gene3D" id="3.60.10.10">
    <property type="entry name" value="Endonuclease/exonuclease/phosphatase"/>
    <property type="match status" value="1"/>
</dbReference>
<sequence>MRNGIKTLLLFFTLSTLWGCSRLPSISSKGRLNTIAFYNTGNLFDAKDDPKTADDAFTPTGDMAWTEERYQTKVKQIAQVISGIGGEGGPAVVGLSEIENKQVLEDLVATSSLRRYNFGIIHYDMPDAQGLDVALLYQPKHFKPTHTETIKIDFEDKGFSSRDILQVKGELRGELVTIYVVHWPEPSRTRAGKVNDSRLRSAAAALRKKINEQQVADENMKVIVLGDFETEPAAPVMQEVLKATGRPNPYYKEELFNTLYLPHVNGQGSYANRGDMQMPDQILISKSLLNGNTGLQYVRGSAAIYDPEDIKFLFGRYRDTPIRTYSGNLYIGGYSDHFPVYIQVRKER</sequence>
<dbReference type="EMBL" id="BAABHC010000007">
    <property type="protein sequence ID" value="GAA4430835.1"/>
    <property type="molecule type" value="Genomic_DNA"/>
</dbReference>
<dbReference type="GO" id="GO:0004519">
    <property type="term" value="F:endonuclease activity"/>
    <property type="evidence" value="ECO:0007669"/>
    <property type="project" value="UniProtKB-KW"/>
</dbReference>
<dbReference type="Pfam" id="PF19580">
    <property type="entry name" value="Exo_endo_phos_3"/>
    <property type="match status" value="1"/>
</dbReference>
<evidence type="ECO:0000313" key="3">
    <source>
        <dbReference type="Proteomes" id="UP001500552"/>
    </source>
</evidence>
<dbReference type="RefSeq" id="WP_345158424.1">
    <property type="nucleotide sequence ID" value="NZ_BAABHC010000007.1"/>
</dbReference>
<dbReference type="InterPro" id="IPR005135">
    <property type="entry name" value="Endo/exonuclease/phosphatase"/>
</dbReference>
<keyword evidence="3" id="KW-1185">Reference proteome</keyword>
<dbReference type="InterPro" id="IPR036691">
    <property type="entry name" value="Endo/exonu/phosph_ase_sf"/>
</dbReference>
<dbReference type="PANTHER" id="PTHR42834">
    <property type="entry name" value="ENDONUCLEASE/EXONUCLEASE/PHOSPHATASE FAMILY PROTEIN (AFU_ORTHOLOGUE AFUA_3G09210)"/>
    <property type="match status" value="1"/>
</dbReference>
<dbReference type="SUPFAM" id="SSF56219">
    <property type="entry name" value="DNase I-like"/>
    <property type="match status" value="1"/>
</dbReference>
<reference evidence="3" key="1">
    <citation type="journal article" date="2019" name="Int. J. Syst. Evol. Microbiol.">
        <title>The Global Catalogue of Microorganisms (GCM) 10K type strain sequencing project: providing services to taxonomists for standard genome sequencing and annotation.</title>
        <authorList>
            <consortium name="The Broad Institute Genomics Platform"/>
            <consortium name="The Broad Institute Genome Sequencing Center for Infectious Disease"/>
            <person name="Wu L."/>
            <person name="Ma J."/>
        </authorList>
    </citation>
    <scope>NUCLEOTIDE SEQUENCE [LARGE SCALE GENOMIC DNA]</scope>
    <source>
        <strain evidence="3">JCM 17926</strain>
    </source>
</reference>
<keyword evidence="2" id="KW-0540">Nuclease</keyword>
<name>A0ABP8LKK7_9BACT</name>
<gene>
    <name evidence="2" type="ORF">GCM10023188_17890</name>
</gene>
<protein>
    <submittedName>
        <fullName evidence="2">Endonuclease</fullName>
    </submittedName>
</protein>
<comment type="caution">
    <text evidence="2">The sequence shown here is derived from an EMBL/GenBank/DDBJ whole genome shotgun (WGS) entry which is preliminary data.</text>
</comment>
<accession>A0ABP8LKK7</accession>
<evidence type="ECO:0000259" key="1">
    <source>
        <dbReference type="Pfam" id="PF19580"/>
    </source>
</evidence>